<keyword evidence="1" id="KW-0862">Zinc</keyword>
<dbReference type="Proteomes" id="UP000250235">
    <property type="component" value="Unassembled WGS sequence"/>
</dbReference>
<evidence type="ECO:0000313" key="4">
    <source>
        <dbReference type="EMBL" id="KZV29293.1"/>
    </source>
</evidence>
<reference evidence="4 5" key="1">
    <citation type="journal article" date="2015" name="Proc. Natl. Acad. Sci. U.S.A.">
        <title>The resurrection genome of Boea hygrometrica: A blueprint for survival of dehydration.</title>
        <authorList>
            <person name="Xiao L."/>
            <person name="Yang G."/>
            <person name="Zhang L."/>
            <person name="Yang X."/>
            <person name="Zhao S."/>
            <person name="Ji Z."/>
            <person name="Zhou Q."/>
            <person name="Hu M."/>
            <person name="Wang Y."/>
            <person name="Chen M."/>
            <person name="Xu Y."/>
            <person name="Jin H."/>
            <person name="Xiao X."/>
            <person name="Hu G."/>
            <person name="Bao F."/>
            <person name="Hu Y."/>
            <person name="Wan P."/>
            <person name="Li L."/>
            <person name="Deng X."/>
            <person name="Kuang T."/>
            <person name="Xiang C."/>
            <person name="Zhu J.K."/>
            <person name="Oliver M.J."/>
            <person name="He Y."/>
        </authorList>
    </citation>
    <scope>NUCLEOTIDE SEQUENCE [LARGE SCALE GENOMIC DNA]</scope>
    <source>
        <strain evidence="5">cv. XS01</strain>
    </source>
</reference>
<feature type="region of interest" description="Disordered" evidence="2">
    <location>
        <begin position="1"/>
        <end position="20"/>
    </location>
</feature>
<keyword evidence="1" id="KW-0479">Metal-binding</keyword>
<evidence type="ECO:0000256" key="1">
    <source>
        <dbReference type="PROSITE-ProRule" id="PRU00047"/>
    </source>
</evidence>
<dbReference type="OrthoDB" id="3863715at2759"/>
<dbReference type="AlphaFoldDB" id="A0A2Z7B622"/>
<dbReference type="InterPro" id="IPR001878">
    <property type="entry name" value="Znf_CCHC"/>
</dbReference>
<feature type="compositionally biased region" description="Low complexity" evidence="2">
    <location>
        <begin position="7"/>
        <end position="20"/>
    </location>
</feature>
<evidence type="ECO:0000256" key="2">
    <source>
        <dbReference type="SAM" id="MobiDB-lite"/>
    </source>
</evidence>
<gene>
    <name evidence="4" type="ORF">F511_22991</name>
</gene>
<dbReference type="PROSITE" id="PS50158">
    <property type="entry name" value="ZF_CCHC"/>
    <property type="match status" value="1"/>
</dbReference>
<keyword evidence="5" id="KW-1185">Reference proteome</keyword>
<accession>A0A2Z7B622</accession>
<keyword evidence="1" id="KW-0863">Zinc-finger</keyword>
<feature type="domain" description="CCHC-type" evidence="3">
    <location>
        <begin position="46"/>
        <end position="60"/>
    </location>
</feature>
<evidence type="ECO:0000313" key="5">
    <source>
        <dbReference type="Proteomes" id="UP000250235"/>
    </source>
</evidence>
<sequence>MQFKKMSGSSSSGSGSSSSGGTKVEYCGQCGGKHPTAQCVGVQGSCNFCGQYGHFSRVCPLSGLQHTTVPPYGRGGSSRGRSVFPVQQQRLGEPQFRPFQQPGPSRFGQSQFSGPQLAQVNAMTREQIGAQPALDHQASSMAEYFRNLCVNGGGGLISHAWVEEDVDLRGTDVVDARSGRNRLWITKLLQWLSIFETCVLMEEGGRWEEDVESRFV</sequence>
<dbReference type="GO" id="GO:0003676">
    <property type="term" value="F:nucleic acid binding"/>
    <property type="evidence" value="ECO:0007669"/>
    <property type="project" value="InterPro"/>
</dbReference>
<name>A0A2Z7B622_9LAMI</name>
<dbReference type="EMBL" id="KV009398">
    <property type="protein sequence ID" value="KZV29293.1"/>
    <property type="molecule type" value="Genomic_DNA"/>
</dbReference>
<dbReference type="GO" id="GO:0008270">
    <property type="term" value="F:zinc ion binding"/>
    <property type="evidence" value="ECO:0007669"/>
    <property type="project" value="UniProtKB-KW"/>
</dbReference>
<protein>
    <recommendedName>
        <fullName evidence="3">CCHC-type domain-containing protein</fullName>
    </recommendedName>
</protein>
<organism evidence="4 5">
    <name type="scientific">Dorcoceras hygrometricum</name>
    <dbReference type="NCBI Taxonomy" id="472368"/>
    <lineage>
        <taxon>Eukaryota</taxon>
        <taxon>Viridiplantae</taxon>
        <taxon>Streptophyta</taxon>
        <taxon>Embryophyta</taxon>
        <taxon>Tracheophyta</taxon>
        <taxon>Spermatophyta</taxon>
        <taxon>Magnoliopsida</taxon>
        <taxon>eudicotyledons</taxon>
        <taxon>Gunneridae</taxon>
        <taxon>Pentapetalae</taxon>
        <taxon>asterids</taxon>
        <taxon>lamiids</taxon>
        <taxon>Lamiales</taxon>
        <taxon>Gesneriaceae</taxon>
        <taxon>Didymocarpoideae</taxon>
        <taxon>Trichosporeae</taxon>
        <taxon>Loxocarpinae</taxon>
        <taxon>Dorcoceras</taxon>
    </lineage>
</organism>
<proteinExistence type="predicted"/>
<evidence type="ECO:0000259" key="3">
    <source>
        <dbReference type="PROSITE" id="PS50158"/>
    </source>
</evidence>